<dbReference type="PANTHER" id="PTHR43004">
    <property type="entry name" value="TRK SYSTEM POTASSIUM UPTAKE PROTEIN"/>
    <property type="match status" value="1"/>
</dbReference>
<keyword evidence="2" id="KW-0285">Flavoprotein</keyword>
<accession>A0A538U889</accession>
<dbReference type="SUPFAM" id="SSF51905">
    <property type="entry name" value="FAD/NAD(P)-binding domain"/>
    <property type="match status" value="1"/>
</dbReference>
<dbReference type="AlphaFoldDB" id="A0A538U889"/>
<dbReference type="Pfam" id="PF01494">
    <property type="entry name" value="FAD_binding_3"/>
    <property type="match status" value="1"/>
</dbReference>
<organism evidence="5 6">
    <name type="scientific">Eiseniibacteriota bacterium</name>
    <dbReference type="NCBI Taxonomy" id="2212470"/>
    <lineage>
        <taxon>Bacteria</taxon>
        <taxon>Candidatus Eiseniibacteriota</taxon>
    </lineage>
</organism>
<evidence type="ECO:0000256" key="1">
    <source>
        <dbReference type="ARBA" id="ARBA00001974"/>
    </source>
</evidence>
<evidence type="ECO:0000256" key="3">
    <source>
        <dbReference type="ARBA" id="ARBA00022827"/>
    </source>
</evidence>
<dbReference type="InterPro" id="IPR036188">
    <property type="entry name" value="FAD/NAD-bd_sf"/>
</dbReference>
<protein>
    <submittedName>
        <fullName evidence="5">FAD-dependent oxidoreductase</fullName>
    </submittedName>
</protein>
<reference evidence="5 6" key="1">
    <citation type="journal article" date="2019" name="Nat. Microbiol.">
        <title>Mediterranean grassland soil C-N compound turnover is dependent on rainfall and depth, and is mediated by genomically divergent microorganisms.</title>
        <authorList>
            <person name="Diamond S."/>
            <person name="Andeer P.F."/>
            <person name="Li Z."/>
            <person name="Crits-Christoph A."/>
            <person name="Burstein D."/>
            <person name="Anantharaman K."/>
            <person name="Lane K.R."/>
            <person name="Thomas B.C."/>
            <person name="Pan C."/>
            <person name="Northen T.R."/>
            <person name="Banfield J.F."/>
        </authorList>
    </citation>
    <scope>NUCLEOTIDE SEQUENCE [LARGE SCALE GENOMIC DNA]</scope>
    <source>
        <strain evidence="5">WS_10</strain>
    </source>
</reference>
<dbReference type="Gene3D" id="3.40.30.120">
    <property type="match status" value="1"/>
</dbReference>
<keyword evidence="3" id="KW-0274">FAD</keyword>
<dbReference type="Proteomes" id="UP000319836">
    <property type="component" value="Unassembled WGS sequence"/>
</dbReference>
<feature type="domain" description="FAD-binding" evidence="4">
    <location>
        <begin position="3"/>
        <end position="342"/>
    </location>
</feature>
<comment type="cofactor">
    <cofactor evidence="1">
        <name>FAD</name>
        <dbReference type="ChEBI" id="CHEBI:57692"/>
    </cofactor>
</comment>
<comment type="caution">
    <text evidence="5">The sequence shown here is derived from an EMBL/GenBank/DDBJ whole genome shotgun (WGS) entry which is preliminary data.</text>
</comment>
<dbReference type="InterPro" id="IPR002938">
    <property type="entry name" value="FAD-bd"/>
</dbReference>
<evidence type="ECO:0000259" key="4">
    <source>
        <dbReference type="Pfam" id="PF01494"/>
    </source>
</evidence>
<dbReference type="Gene3D" id="3.50.50.60">
    <property type="entry name" value="FAD/NAD(P)-binding domain"/>
    <property type="match status" value="1"/>
</dbReference>
<proteinExistence type="predicted"/>
<sequence>MNDVEVLIAGAGPTGLLLALWLARRGIVVRIVDRALAPGTTSRALVVQARTLEWYRQLGIADEVATSGRRAIAVNLWVSARKVARAVLGDMGAGLGPYPYALVYPQDEHEAMLVRRLAEAGVAVERGTELLDFHEEADRVIAQVKRPDGTIERCVAEYLAGCDGAHSTVRERLAVGFPGGTYEHLFYVADVDASGRTMDGELHVGLESTDFLVLFPLPGEGHARLIGTVRDRPAEARDTLAWKDVSRRVMKWMEVDVTRVNWFSIYHVHHRVADRFRIGRAFLLGDAAHVHSPVGGQGMNTGLGDAVNLAWKLADVLRGRAAPALLDTYQPERIGFARRLVATTDRGFIAVTSSTPMARFTRLWVVPLLVPIVFASRAARRYFFRVVSQTAIHYPDGGLSEGRAGAVRGGDRLPWVPQASNEGDNHRLLASMDWQVHVYGEATSELRNVCAERNLALHVFPWRSSMRRTGFERNAAYLIRPDGYVALAAHADDASALTAYADAHGLEWSRERAESRA</sequence>
<name>A0A538U889_UNCEI</name>
<dbReference type="GO" id="GO:0071949">
    <property type="term" value="F:FAD binding"/>
    <property type="evidence" value="ECO:0007669"/>
    <property type="project" value="InterPro"/>
</dbReference>
<dbReference type="PANTHER" id="PTHR43004:SF19">
    <property type="entry name" value="BINDING MONOOXYGENASE, PUTATIVE (JCVI)-RELATED"/>
    <property type="match status" value="1"/>
</dbReference>
<evidence type="ECO:0000313" key="6">
    <source>
        <dbReference type="Proteomes" id="UP000319836"/>
    </source>
</evidence>
<dbReference type="InterPro" id="IPR050641">
    <property type="entry name" value="RIFMO-like"/>
</dbReference>
<dbReference type="GO" id="GO:0016709">
    <property type="term" value="F:oxidoreductase activity, acting on paired donors, with incorporation or reduction of molecular oxygen, NAD(P)H as one donor, and incorporation of one atom of oxygen"/>
    <property type="evidence" value="ECO:0007669"/>
    <property type="project" value="UniProtKB-ARBA"/>
</dbReference>
<dbReference type="PRINTS" id="PR00420">
    <property type="entry name" value="RNGMNOXGNASE"/>
</dbReference>
<evidence type="ECO:0000313" key="5">
    <source>
        <dbReference type="EMBL" id="TMQ72113.1"/>
    </source>
</evidence>
<gene>
    <name evidence="5" type="ORF">E6K80_03630</name>
</gene>
<dbReference type="Gene3D" id="3.30.70.2450">
    <property type="match status" value="1"/>
</dbReference>
<dbReference type="EMBL" id="VBPA01000077">
    <property type="protein sequence ID" value="TMQ72113.1"/>
    <property type="molecule type" value="Genomic_DNA"/>
</dbReference>
<evidence type="ECO:0000256" key="2">
    <source>
        <dbReference type="ARBA" id="ARBA00022630"/>
    </source>
</evidence>